<dbReference type="HAMAP" id="MF_00530">
    <property type="entry name" value="ATP_synth_epsil_bac"/>
    <property type="match status" value="1"/>
</dbReference>
<evidence type="ECO:0000256" key="3">
    <source>
        <dbReference type="ARBA" id="ARBA00005712"/>
    </source>
</evidence>
<evidence type="ECO:0000313" key="13">
    <source>
        <dbReference type="EMBL" id="SIS89995.1"/>
    </source>
</evidence>
<evidence type="ECO:0000256" key="2">
    <source>
        <dbReference type="ARBA" id="ARBA00004184"/>
    </source>
</evidence>
<evidence type="ECO:0000256" key="8">
    <source>
        <dbReference type="ARBA" id="ARBA00023196"/>
    </source>
</evidence>
<proteinExistence type="inferred from homology"/>
<gene>
    <name evidence="10" type="primary">atpC</name>
    <name evidence="13" type="ORF">SAMN05421795_11056</name>
</gene>
<comment type="subcellular location">
    <subcellularLocation>
        <location evidence="10">Cell membrane</location>
        <topology evidence="10">Peripheral membrane protein</topology>
    </subcellularLocation>
    <subcellularLocation>
        <location evidence="2">Endomembrane system</location>
        <topology evidence="2">Peripheral membrane protein</topology>
    </subcellularLocation>
</comment>
<dbReference type="Pfam" id="PF02823">
    <property type="entry name" value="ATP-synt_DE_N"/>
    <property type="match status" value="1"/>
</dbReference>
<comment type="subunit">
    <text evidence="10 11">F-type ATPases have 2 components, CF(1) - the catalytic core - and CF(0) - the membrane proton channel. CF(1) has five subunits: alpha(3), beta(3), gamma(1), delta(1), epsilon(1). CF(0) has three main subunits: a, b and c.</text>
</comment>
<feature type="domain" description="ATP synthase F1 complex delta/epsilon subunit N-terminal" evidence="12">
    <location>
        <begin position="5"/>
        <end position="82"/>
    </location>
</feature>
<comment type="similarity">
    <text evidence="3 10 11">Belongs to the ATPase epsilon chain family.</text>
</comment>
<evidence type="ECO:0000256" key="1">
    <source>
        <dbReference type="ARBA" id="ARBA00003543"/>
    </source>
</evidence>
<dbReference type="GO" id="GO:0045259">
    <property type="term" value="C:proton-transporting ATP synthase complex"/>
    <property type="evidence" value="ECO:0007669"/>
    <property type="project" value="UniProtKB-KW"/>
</dbReference>
<dbReference type="STRING" id="407234.SAMN05421795_11056"/>
<dbReference type="NCBIfam" id="NF009978">
    <property type="entry name" value="PRK13443.1"/>
    <property type="match status" value="1"/>
</dbReference>
<sequence>MADTMQFDLVSPERRLASVAATEVRIPGAEGDLTAMAGHAPTITTLRPGTLTVIGPEGESEYVVTTGFAEITADRVTVLAERSMLKTDLTPAIYAEMLEEARTVQQEAAQASDKSIAEVALDDAVKLLADMEALGTHMGIDPNSSNFPH</sequence>
<dbReference type="Gene3D" id="2.60.15.10">
    <property type="entry name" value="F0F1 ATP synthase delta/epsilon subunit, N-terminal"/>
    <property type="match status" value="1"/>
</dbReference>
<dbReference type="GO" id="GO:0012505">
    <property type="term" value="C:endomembrane system"/>
    <property type="evidence" value="ECO:0007669"/>
    <property type="project" value="UniProtKB-SubCell"/>
</dbReference>
<evidence type="ECO:0000256" key="6">
    <source>
        <dbReference type="ARBA" id="ARBA00023065"/>
    </source>
</evidence>
<keyword evidence="7 10" id="KW-0472">Membrane</keyword>
<reference evidence="14" key="1">
    <citation type="submission" date="2017-01" db="EMBL/GenBank/DDBJ databases">
        <authorList>
            <person name="Varghese N."/>
            <person name="Submissions S."/>
        </authorList>
    </citation>
    <scope>NUCLEOTIDE SEQUENCE [LARGE SCALE GENOMIC DNA]</scope>
    <source>
        <strain evidence="14">DSM 18714</strain>
    </source>
</reference>
<dbReference type="AlphaFoldDB" id="A0A1N7MV28"/>
<dbReference type="SUPFAM" id="SSF51344">
    <property type="entry name" value="Epsilon subunit of F1F0-ATP synthase N-terminal domain"/>
    <property type="match status" value="1"/>
</dbReference>
<keyword evidence="4 10" id="KW-0813">Transport</keyword>
<evidence type="ECO:0000256" key="9">
    <source>
        <dbReference type="ARBA" id="ARBA00023310"/>
    </source>
</evidence>
<dbReference type="InterPro" id="IPR020546">
    <property type="entry name" value="ATP_synth_F1_dsu/esu_N"/>
</dbReference>
<keyword evidence="9 10" id="KW-0066">ATP synthesis</keyword>
<keyword evidence="14" id="KW-1185">Reference proteome</keyword>
<dbReference type="GO" id="GO:0005886">
    <property type="term" value="C:plasma membrane"/>
    <property type="evidence" value="ECO:0007669"/>
    <property type="project" value="UniProtKB-SubCell"/>
</dbReference>
<evidence type="ECO:0000256" key="10">
    <source>
        <dbReference type="HAMAP-Rule" id="MF_00530"/>
    </source>
</evidence>
<protein>
    <recommendedName>
        <fullName evidence="10">ATP synthase epsilon chain</fullName>
    </recommendedName>
    <alternativeName>
        <fullName evidence="10">ATP synthase F1 sector epsilon subunit</fullName>
    </alternativeName>
    <alternativeName>
        <fullName evidence="10">F-ATPase epsilon subunit</fullName>
    </alternativeName>
</protein>
<evidence type="ECO:0000256" key="7">
    <source>
        <dbReference type="ARBA" id="ARBA00023136"/>
    </source>
</evidence>
<dbReference type="CDD" id="cd12152">
    <property type="entry name" value="F1-ATPase_delta"/>
    <property type="match status" value="1"/>
</dbReference>
<accession>A0A1N7MV28</accession>
<evidence type="ECO:0000313" key="14">
    <source>
        <dbReference type="Proteomes" id="UP000186098"/>
    </source>
</evidence>
<dbReference type="InterPro" id="IPR001469">
    <property type="entry name" value="ATP_synth_F1_dsu/esu"/>
</dbReference>
<name>A0A1N7MV28_9RHOB</name>
<dbReference type="RefSeq" id="WP_076367517.1">
    <property type="nucleotide sequence ID" value="NZ_FTOM01000010.1"/>
</dbReference>
<evidence type="ECO:0000259" key="12">
    <source>
        <dbReference type="Pfam" id="PF02823"/>
    </source>
</evidence>
<dbReference type="Proteomes" id="UP000186098">
    <property type="component" value="Unassembled WGS sequence"/>
</dbReference>
<dbReference type="PANTHER" id="PTHR13822">
    <property type="entry name" value="ATP SYNTHASE DELTA/EPSILON CHAIN"/>
    <property type="match status" value="1"/>
</dbReference>
<dbReference type="InterPro" id="IPR036771">
    <property type="entry name" value="ATPsynth_dsu/esu_N"/>
</dbReference>
<evidence type="ECO:0000256" key="11">
    <source>
        <dbReference type="RuleBase" id="RU003656"/>
    </source>
</evidence>
<dbReference type="GO" id="GO:0005524">
    <property type="term" value="F:ATP binding"/>
    <property type="evidence" value="ECO:0007669"/>
    <property type="project" value="UniProtKB-UniRule"/>
</dbReference>
<evidence type="ECO:0000256" key="5">
    <source>
        <dbReference type="ARBA" id="ARBA00022781"/>
    </source>
</evidence>
<evidence type="ECO:0000256" key="4">
    <source>
        <dbReference type="ARBA" id="ARBA00022448"/>
    </source>
</evidence>
<dbReference type="OrthoDB" id="9799969at2"/>
<dbReference type="EMBL" id="FTOM01000010">
    <property type="protein sequence ID" value="SIS89995.1"/>
    <property type="molecule type" value="Genomic_DNA"/>
</dbReference>
<dbReference type="NCBIfam" id="TIGR01216">
    <property type="entry name" value="ATP_synt_epsi"/>
    <property type="match status" value="1"/>
</dbReference>
<dbReference type="PANTHER" id="PTHR13822:SF10">
    <property type="entry name" value="ATP SYNTHASE EPSILON CHAIN, CHLOROPLASTIC"/>
    <property type="match status" value="1"/>
</dbReference>
<comment type="function">
    <text evidence="1 10">Produces ATP from ADP in the presence of a proton gradient across the membrane.</text>
</comment>
<keyword evidence="5 10" id="KW-0375">Hydrogen ion transport</keyword>
<keyword evidence="10" id="KW-1003">Cell membrane</keyword>
<keyword evidence="8 10" id="KW-0139">CF(1)</keyword>
<organism evidence="13 14">
    <name type="scientific">Phaeovulum vinaykumarii</name>
    <dbReference type="NCBI Taxonomy" id="407234"/>
    <lineage>
        <taxon>Bacteria</taxon>
        <taxon>Pseudomonadati</taxon>
        <taxon>Pseudomonadota</taxon>
        <taxon>Alphaproteobacteria</taxon>
        <taxon>Rhodobacterales</taxon>
        <taxon>Paracoccaceae</taxon>
        <taxon>Phaeovulum</taxon>
    </lineage>
</organism>
<keyword evidence="6 10" id="KW-0406">Ion transport</keyword>
<dbReference type="GO" id="GO:0046933">
    <property type="term" value="F:proton-transporting ATP synthase activity, rotational mechanism"/>
    <property type="evidence" value="ECO:0007669"/>
    <property type="project" value="UniProtKB-UniRule"/>
</dbReference>